<feature type="compositionally biased region" description="Low complexity" evidence="1">
    <location>
        <begin position="10"/>
        <end position="23"/>
    </location>
</feature>
<accession>A0A8X7MHK2</accession>
<feature type="non-terminal residue" evidence="2">
    <location>
        <position position="337"/>
    </location>
</feature>
<proteinExistence type="predicted"/>
<evidence type="ECO:0000313" key="2">
    <source>
        <dbReference type="EMBL" id="KAE8235233.1"/>
    </source>
</evidence>
<dbReference type="Proteomes" id="UP000077684">
    <property type="component" value="Unassembled WGS sequence"/>
</dbReference>
<feature type="region of interest" description="Disordered" evidence="1">
    <location>
        <begin position="1"/>
        <end position="69"/>
    </location>
</feature>
<sequence>MLIGMLQGKSSSASGTSVSQPTSLTKSTTLDPPPRYSTPLADRARALPAPKVVADTPSTTVSTVDSSGRVPHCRPEYLGSFNGQAEELEVFIRTVARSNPDPAWQMAVVRALPLVMVDEASAWLIGLHDEEAKTMTTLPIWFDVMRESFTVNEFEQRRQARSRQWNTETEGASAYYFTKLRLLRATYGNDQSEANLAVDILDGLPATFRVMLRIPRRNPTLKDIRQEISARAPDWKELYAASQVRTSLPLRPAPPAAHLPTKPSSNPPAQGHRPTPSGSGGGTPSAATGSSNPSSGTPYVPVTPETYDPRCVIPAANGGKRVYRRPDNGRVMTLNRP</sequence>
<dbReference type="AlphaFoldDB" id="A0A8X7MHK2"/>
<reference evidence="2" key="2">
    <citation type="journal article" date="2019" name="IMA Fungus">
        <title>Genome sequencing and comparison of five Tilletia species to identify candidate genes for the detection of regulated species infecting wheat.</title>
        <authorList>
            <person name="Nguyen H.D.T."/>
            <person name="Sultana T."/>
            <person name="Kesanakurti P."/>
            <person name="Hambleton S."/>
        </authorList>
    </citation>
    <scope>NUCLEOTIDE SEQUENCE</scope>
    <source>
        <strain evidence="2">DAOMC 236426</strain>
    </source>
</reference>
<feature type="region of interest" description="Disordered" evidence="1">
    <location>
        <begin position="249"/>
        <end position="337"/>
    </location>
</feature>
<keyword evidence="3" id="KW-1185">Reference proteome</keyword>
<evidence type="ECO:0000313" key="3">
    <source>
        <dbReference type="Proteomes" id="UP000077684"/>
    </source>
</evidence>
<gene>
    <name evidence="2" type="ORF">A4X06_0g9924</name>
</gene>
<organism evidence="2 3">
    <name type="scientific">Tilletia controversa</name>
    <name type="common">dwarf bunt fungus</name>
    <dbReference type="NCBI Taxonomy" id="13291"/>
    <lineage>
        <taxon>Eukaryota</taxon>
        <taxon>Fungi</taxon>
        <taxon>Dikarya</taxon>
        <taxon>Basidiomycota</taxon>
        <taxon>Ustilaginomycotina</taxon>
        <taxon>Exobasidiomycetes</taxon>
        <taxon>Tilletiales</taxon>
        <taxon>Tilletiaceae</taxon>
        <taxon>Tilletia</taxon>
    </lineage>
</organism>
<dbReference type="EMBL" id="LWDE02003632">
    <property type="protein sequence ID" value="KAE8235233.1"/>
    <property type="molecule type" value="Genomic_DNA"/>
</dbReference>
<name>A0A8X7MHK2_9BASI</name>
<feature type="compositionally biased region" description="Low complexity" evidence="1">
    <location>
        <begin position="46"/>
        <end position="67"/>
    </location>
</feature>
<protein>
    <submittedName>
        <fullName evidence="2">Uncharacterized protein</fullName>
    </submittedName>
</protein>
<comment type="caution">
    <text evidence="2">The sequence shown here is derived from an EMBL/GenBank/DDBJ whole genome shotgun (WGS) entry which is preliminary data.</text>
</comment>
<evidence type="ECO:0000256" key="1">
    <source>
        <dbReference type="SAM" id="MobiDB-lite"/>
    </source>
</evidence>
<reference evidence="2" key="1">
    <citation type="submission" date="2016-04" db="EMBL/GenBank/DDBJ databases">
        <authorList>
            <person name="Nguyen H.D."/>
            <person name="Samba Siva P."/>
            <person name="Cullis J."/>
            <person name="Levesque C.A."/>
            <person name="Hambleton S."/>
        </authorList>
    </citation>
    <scope>NUCLEOTIDE SEQUENCE</scope>
    <source>
        <strain evidence="2">DAOMC 236426</strain>
    </source>
</reference>